<dbReference type="InParanoid" id="A0A0U5ESS5"/>
<gene>
    <name evidence="1" type="ORF">PNK_1690</name>
</gene>
<keyword evidence="2" id="KW-1185">Reference proteome</keyword>
<reference evidence="2" key="1">
    <citation type="submission" date="2015-09" db="EMBL/GenBank/DDBJ databases">
        <authorList>
            <person name="Bertelli C."/>
        </authorList>
    </citation>
    <scope>NUCLEOTIDE SEQUENCE [LARGE SCALE GENOMIC DNA]</scope>
    <source>
        <strain evidence="2">KNic</strain>
    </source>
</reference>
<dbReference type="RefSeq" id="WP_059061454.1">
    <property type="nucleotide sequence ID" value="NZ_LN879502.1"/>
</dbReference>
<dbReference type="EMBL" id="LN879502">
    <property type="protein sequence ID" value="CUI17299.1"/>
    <property type="molecule type" value="Genomic_DNA"/>
</dbReference>
<dbReference type="Proteomes" id="UP000069902">
    <property type="component" value="Chromosome cPNK"/>
</dbReference>
<protein>
    <submittedName>
        <fullName evidence="1">Uncharacterized protein</fullName>
    </submittedName>
</protein>
<dbReference type="AlphaFoldDB" id="A0A0U5ESS5"/>
<dbReference type="KEGG" id="pnl:PNK_1690"/>
<proteinExistence type="predicted"/>
<evidence type="ECO:0000313" key="1">
    <source>
        <dbReference type="EMBL" id="CUI17299.1"/>
    </source>
</evidence>
<accession>A0A0U5ESS5</accession>
<sequence>MISLERYDFNLNILPPLNFDENKDVVSSEEKEEFHFIHQQNVEINTPTPSDLNQPSLNSGEGGDVFFSEEEQFEITRSYHFDPSPSLSVIEKYDAILNQKKKLFILNHKKEFEDTTFSLELARLGINFDVDEWINNMFDRKKRIRLIDVEKMVDSERMSERRRKESEYERWLSEQKEKFPNPLSMRLPALKCIKIYKNYVKEKRINRLMDMCSSLLDIRKLISTGLKIKKRWKEFVEMLTSCKPFLYGAAGFILKGCKGYSFGLINPTLNLSGTLNIGANEAKIKEIFQSLTQAINTLHEKVSKLNEKNQTGLQEDAESYRDKYFAALEENNALLKKTNAAQDKLIAEQEEGKALRDRNIELLEDAKKK</sequence>
<evidence type="ECO:0000313" key="2">
    <source>
        <dbReference type="Proteomes" id="UP000069902"/>
    </source>
</evidence>
<organism evidence="1 2">
    <name type="scientific">Candidatus Protochlamydia naegleriophila</name>
    <dbReference type="NCBI Taxonomy" id="389348"/>
    <lineage>
        <taxon>Bacteria</taxon>
        <taxon>Pseudomonadati</taxon>
        <taxon>Chlamydiota</taxon>
        <taxon>Chlamydiia</taxon>
        <taxon>Parachlamydiales</taxon>
        <taxon>Parachlamydiaceae</taxon>
        <taxon>Candidatus Protochlamydia</taxon>
    </lineage>
</organism>
<dbReference type="PATRIC" id="fig|389348.3.peg.1896"/>
<name>A0A0U5ESS5_9BACT</name>